<feature type="transmembrane region" description="Helical" evidence="1">
    <location>
        <begin position="65"/>
        <end position="98"/>
    </location>
</feature>
<evidence type="ECO:0000313" key="2">
    <source>
        <dbReference type="EMBL" id="NBG88423.1"/>
    </source>
</evidence>
<evidence type="ECO:0000256" key="1">
    <source>
        <dbReference type="SAM" id="Phobius"/>
    </source>
</evidence>
<name>A0AA44BE02_9CLOT</name>
<reference evidence="2 3" key="1">
    <citation type="submission" date="2019-04" db="EMBL/GenBank/DDBJ databases">
        <title>Isachenkonia alkalipeptolytica gen. nov. sp. nov. a new anaerobic, alkiliphilic organothrophic bacterium capable to reduce synthesized ferrihydrite isolated from a soda lake.</title>
        <authorList>
            <person name="Toshchakov S.V."/>
            <person name="Zavarzina D.G."/>
            <person name="Zhilina T.N."/>
            <person name="Kostrikina N.A."/>
            <person name="Kublanov I.V."/>
        </authorList>
    </citation>
    <scope>NUCLEOTIDE SEQUENCE [LARGE SCALE GENOMIC DNA]</scope>
    <source>
        <strain evidence="2 3">Z-1701</strain>
    </source>
</reference>
<keyword evidence="1" id="KW-1133">Transmembrane helix</keyword>
<evidence type="ECO:0000313" key="3">
    <source>
        <dbReference type="Proteomes" id="UP000449710"/>
    </source>
</evidence>
<dbReference type="EMBL" id="SUMG01000008">
    <property type="protein sequence ID" value="NBG88423.1"/>
    <property type="molecule type" value="Genomic_DNA"/>
</dbReference>
<dbReference type="RefSeq" id="WP_160720983.1">
    <property type="nucleotide sequence ID" value="NZ_SUMG01000008.1"/>
</dbReference>
<dbReference type="AlphaFoldDB" id="A0AA44BE02"/>
<gene>
    <name evidence="2" type="ORF">ISALK_07900</name>
</gene>
<keyword evidence="1" id="KW-0472">Membrane</keyword>
<sequence>MWWFGRWDSTKGAWDIDMKSSPKNRKRKEGIRAVKKGFIILLIVFVLLFLTTELADTLDFTTDGLFLQFVGGFLTILIFGLSFIGLFLLVYIFVGIYYFIKYFKYSDEDGK</sequence>
<accession>A0AA44BE02</accession>
<keyword evidence="1" id="KW-0812">Transmembrane</keyword>
<comment type="caution">
    <text evidence="2">The sequence shown here is derived from an EMBL/GenBank/DDBJ whole genome shotgun (WGS) entry which is preliminary data.</text>
</comment>
<protein>
    <submittedName>
        <fullName evidence="2">Uncharacterized protein</fullName>
    </submittedName>
</protein>
<keyword evidence="3" id="KW-1185">Reference proteome</keyword>
<dbReference type="Proteomes" id="UP000449710">
    <property type="component" value="Unassembled WGS sequence"/>
</dbReference>
<organism evidence="2 3">
    <name type="scientific">Isachenkonia alkalipeptolytica</name>
    <dbReference type="NCBI Taxonomy" id="2565777"/>
    <lineage>
        <taxon>Bacteria</taxon>
        <taxon>Bacillati</taxon>
        <taxon>Bacillota</taxon>
        <taxon>Clostridia</taxon>
        <taxon>Eubacteriales</taxon>
        <taxon>Clostridiaceae</taxon>
        <taxon>Isachenkonia</taxon>
    </lineage>
</organism>
<proteinExistence type="predicted"/>